<accession>A0ABX8J8S6</accession>
<keyword evidence="1" id="KW-0175">Coiled coil</keyword>
<name>A0ABX8J8S6_9BACT</name>
<organism evidence="2 3">
    <name type="scientific">Geomonas oryzisoli</name>
    <dbReference type="NCBI Taxonomy" id="2847992"/>
    <lineage>
        <taxon>Bacteria</taxon>
        <taxon>Pseudomonadati</taxon>
        <taxon>Thermodesulfobacteriota</taxon>
        <taxon>Desulfuromonadia</taxon>
        <taxon>Geobacterales</taxon>
        <taxon>Geobacteraceae</taxon>
        <taxon>Geomonas</taxon>
    </lineage>
</organism>
<dbReference type="RefSeq" id="WP_216799846.1">
    <property type="nucleotide sequence ID" value="NZ_CP076723.1"/>
</dbReference>
<dbReference type="EMBL" id="CP076723">
    <property type="protein sequence ID" value="QWV93099.1"/>
    <property type="molecule type" value="Genomic_DNA"/>
</dbReference>
<proteinExistence type="predicted"/>
<evidence type="ECO:0008006" key="4">
    <source>
        <dbReference type="Google" id="ProtNLM"/>
    </source>
</evidence>
<evidence type="ECO:0000313" key="2">
    <source>
        <dbReference type="EMBL" id="QWV93099.1"/>
    </source>
</evidence>
<dbReference type="Proteomes" id="UP000683557">
    <property type="component" value="Chromosome"/>
</dbReference>
<evidence type="ECO:0000256" key="1">
    <source>
        <dbReference type="SAM" id="Coils"/>
    </source>
</evidence>
<gene>
    <name evidence="2" type="ORF">KP004_18325</name>
</gene>
<keyword evidence="3" id="KW-1185">Reference proteome</keyword>
<feature type="coiled-coil region" evidence="1">
    <location>
        <begin position="43"/>
        <end position="98"/>
    </location>
</feature>
<protein>
    <recommendedName>
        <fullName evidence="4">Magnesium transporter MgtE intracellular domain-containing protein</fullName>
    </recommendedName>
</protein>
<reference evidence="2 3" key="1">
    <citation type="submission" date="2021-06" db="EMBL/GenBank/DDBJ databases">
        <title>Gemonas diversity in paddy soil.</title>
        <authorList>
            <person name="Liu G."/>
        </authorList>
    </citation>
    <scope>NUCLEOTIDE SEQUENCE [LARGE SCALE GENOMIC DNA]</scope>
    <source>
        <strain evidence="2 3">RG10</strain>
    </source>
</reference>
<evidence type="ECO:0000313" key="3">
    <source>
        <dbReference type="Proteomes" id="UP000683557"/>
    </source>
</evidence>
<sequence length="165" mass="18418">MKKLIGALVLVLVALPLLWNERQVFNAQAAEVKNPPRSMSSESAALEAKRQQLAQKEAALSAKEAALNQLSAKLDARVAELNAAKKGIEEALTAKKKQDDDRYKKMIKIYKGLKPEEAGTLLNKLDEKMVIQMLNQMDQKTAVKLIPFINQPRVLEWTRLNLAGK</sequence>